<organism evidence="1 2">
    <name type="scientific">Leptotrombidium deliense</name>
    <dbReference type="NCBI Taxonomy" id="299467"/>
    <lineage>
        <taxon>Eukaryota</taxon>
        <taxon>Metazoa</taxon>
        <taxon>Ecdysozoa</taxon>
        <taxon>Arthropoda</taxon>
        <taxon>Chelicerata</taxon>
        <taxon>Arachnida</taxon>
        <taxon>Acari</taxon>
        <taxon>Acariformes</taxon>
        <taxon>Trombidiformes</taxon>
        <taxon>Prostigmata</taxon>
        <taxon>Anystina</taxon>
        <taxon>Parasitengona</taxon>
        <taxon>Trombiculoidea</taxon>
        <taxon>Trombiculidae</taxon>
        <taxon>Leptotrombidium</taxon>
    </lineage>
</organism>
<protein>
    <submittedName>
        <fullName evidence="1">Uncharacterized protein</fullName>
    </submittedName>
</protein>
<proteinExistence type="predicted"/>
<gene>
    <name evidence="1" type="ORF">B4U80_02524</name>
</gene>
<evidence type="ECO:0000313" key="1">
    <source>
        <dbReference type="EMBL" id="RWS19834.1"/>
    </source>
</evidence>
<name>A0A443RXA0_9ACAR</name>
<dbReference type="OrthoDB" id="6504507at2759"/>
<dbReference type="AlphaFoldDB" id="A0A443RXA0"/>
<sequence length="92" mass="10299">MGQLPRRIIVGFVDNSALKGSLGNTLFAFNLAPELSNGFGSEGQLSEIKRGSLRLQVNFREELNNTINVIMYCEYDSLIQISHEKTVTTDYN</sequence>
<reference evidence="1 2" key="1">
    <citation type="journal article" date="2018" name="Gigascience">
        <title>Genomes of trombidid mites reveal novel predicted allergens and laterally-transferred genes associated with secondary metabolism.</title>
        <authorList>
            <person name="Dong X."/>
            <person name="Chaisiri K."/>
            <person name="Xia D."/>
            <person name="Armstrong S.D."/>
            <person name="Fang Y."/>
            <person name="Donnelly M.J."/>
            <person name="Kadowaki T."/>
            <person name="McGarry J.W."/>
            <person name="Darby A.C."/>
            <person name="Makepeace B.L."/>
        </authorList>
    </citation>
    <scope>NUCLEOTIDE SEQUENCE [LARGE SCALE GENOMIC DNA]</scope>
    <source>
        <strain evidence="1">UoL-UT</strain>
    </source>
</reference>
<accession>A0A443RXA0</accession>
<dbReference type="EMBL" id="NCKV01022365">
    <property type="protein sequence ID" value="RWS19834.1"/>
    <property type="molecule type" value="Genomic_DNA"/>
</dbReference>
<evidence type="ECO:0000313" key="2">
    <source>
        <dbReference type="Proteomes" id="UP000288716"/>
    </source>
</evidence>
<keyword evidence="2" id="KW-1185">Reference proteome</keyword>
<comment type="caution">
    <text evidence="1">The sequence shown here is derived from an EMBL/GenBank/DDBJ whole genome shotgun (WGS) entry which is preliminary data.</text>
</comment>
<dbReference type="VEuPathDB" id="VectorBase:LDEU012206"/>
<dbReference type="Proteomes" id="UP000288716">
    <property type="component" value="Unassembled WGS sequence"/>
</dbReference>